<dbReference type="HOGENOM" id="CLU_1372062_0_0_1"/>
<dbReference type="InParanoid" id="C4YAZ7"/>
<accession>C4YAZ7</accession>
<protein>
    <submittedName>
        <fullName evidence="2">Uncharacterized protein</fullName>
    </submittedName>
</protein>
<feature type="region of interest" description="Disordered" evidence="1">
    <location>
        <begin position="43"/>
        <end position="64"/>
    </location>
</feature>
<name>C4YAZ7_CLAL4</name>
<evidence type="ECO:0000313" key="2">
    <source>
        <dbReference type="EMBL" id="EEQ41334.1"/>
    </source>
</evidence>
<organism evidence="2 3">
    <name type="scientific">Clavispora lusitaniae (strain ATCC 42720)</name>
    <name type="common">Yeast</name>
    <name type="synonym">Candida lusitaniae</name>
    <dbReference type="NCBI Taxonomy" id="306902"/>
    <lineage>
        <taxon>Eukaryota</taxon>
        <taxon>Fungi</taxon>
        <taxon>Dikarya</taxon>
        <taxon>Ascomycota</taxon>
        <taxon>Saccharomycotina</taxon>
        <taxon>Pichiomycetes</taxon>
        <taxon>Metschnikowiaceae</taxon>
        <taxon>Clavispora</taxon>
    </lineage>
</organism>
<reference evidence="2 3" key="1">
    <citation type="journal article" date="2009" name="Nature">
        <title>Evolution of pathogenicity and sexual reproduction in eight Candida genomes.</title>
        <authorList>
            <person name="Butler G."/>
            <person name="Rasmussen M.D."/>
            <person name="Lin M.F."/>
            <person name="Santos M.A."/>
            <person name="Sakthikumar S."/>
            <person name="Munro C.A."/>
            <person name="Rheinbay E."/>
            <person name="Grabherr M."/>
            <person name="Forche A."/>
            <person name="Reedy J.L."/>
            <person name="Agrafioti I."/>
            <person name="Arnaud M.B."/>
            <person name="Bates S."/>
            <person name="Brown A.J."/>
            <person name="Brunke S."/>
            <person name="Costanzo M.C."/>
            <person name="Fitzpatrick D.A."/>
            <person name="de Groot P.W."/>
            <person name="Harris D."/>
            <person name="Hoyer L.L."/>
            <person name="Hube B."/>
            <person name="Klis F.M."/>
            <person name="Kodira C."/>
            <person name="Lennard N."/>
            <person name="Logue M.E."/>
            <person name="Martin R."/>
            <person name="Neiman A.M."/>
            <person name="Nikolaou E."/>
            <person name="Quail M.A."/>
            <person name="Quinn J."/>
            <person name="Santos M.C."/>
            <person name="Schmitzberger F.F."/>
            <person name="Sherlock G."/>
            <person name="Shah P."/>
            <person name="Silverstein K.A."/>
            <person name="Skrzypek M.S."/>
            <person name="Soll D."/>
            <person name="Staggs R."/>
            <person name="Stansfield I."/>
            <person name="Stumpf M.P."/>
            <person name="Sudbery P.E."/>
            <person name="Srikantha T."/>
            <person name="Zeng Q."/>
            <person name="Berman J."/>
            <person name="Berriman M."/>
            <person name="Heitman J."/>
            <person name="Gow N.A."/>
            <person name="Lorenz M.C."/>
            <person name="Birren B.W."/>
            <person name="Kellis M."/>
            <person name="Cuomo C.A."/>
        </authorList>
    </citation>
    <scope>NUCLEOTIDE SEQUENCE [LARGE SCALE GENOMIC DNA]</scope>
    <source>
        <strain evidence="2 3">ATCC 42720</strain>
    </source>
</reference>
<sequence length="199" mass="23097">MYYSMFGRCARKCEFRPRPDSPPRISTASWLFTRPLLTEQTPTDFSRQVHPSIAQPQSPFRPSRSREIRCPIRSCHNLWHSSPVSFPFPSASAEFIFVFSRQKIRRSERQKIRTLVNQNIRRSGHQSIRTSEHQSIIGRLSVVFVRYLSYSHNHGLRPGLGRRLGRGNPSLRCSRRRHRSLFAPPAPRPARGRPDGARL</sequence>
<feature type="region of interest" description="Disordered" evidence="1">
    <location>
        <begin position="161"/>
        <end position="199"/>
    </location>
</feature>
<dbReference type="Proteomes" id="UP000007703">
    <property type="component" value="Unassembled WGS sequence"/>
</dbReference>
<dbReference type="KEGG" id="clu:CLUG_05462"/>
<dbReference type="VEuPathDB" id="FungiDB:CLUG_05462"/>
<gene>
    <name evidence="2" type="ORF">CLUG_05462</name>
</gene>
<evidence type="ECO:0000313" key="3">
    <source>
        <dbReference type="Proteomes" id="UP000007703"/>
    </source>
</evidence>
<feature type="compositionally biased region" description="Low complexity" evidence="1">
    <location>
        <begin position="161"/>
        <end position="172"/>
    </location>
</feature>
<dbReference type="AlphaFoldDB" id="C4YAZ7"/>
<evidence type="ECO:0000256" key="1">
    <source>
        <dbReference type="SAM" id="MobiDB-lite"/>
    </source>
</evidence>
<dbReference type="EMBL" id="CH408082">
    <property type="protein sequence ID" value="EEQ41334.1"/>
    <property type="molecule type" value="Genomic_DNA"/>
</dbReference>
<proteinExistence type="predicted"/>